<sequence>MAAKTKKKQKKKAQKIKITKQVTPLVKAEEPVQTNGNDNSFATMIYNEISSAIGGHNENQFLCLQIPGTTIVANDYKYNYDNGEPKPPMVEANESRLANKMFDPCRITGTDNGFSLPYQYKSALDMLTPKLNKSIADYKNKLRELLLSEYPYDFGKGIEKGYTLQEVYFKLFEDYIAELEAWTNLKNQKKLEFKGRLSEKDRGKSAYLEWYENEAEKHLNIINEKKAKILSVLSPNDMKILEGVLDSGTGAELQEARQALNGVRKITPNGSYVYPVRLNPPNWFEMLGTSFTPSDMARSTEAIASEIQTYSIRRMQLYSYIEDIAALISSDQIKPYLKKVDMVKKQMERSLTQASTVYGDQVRDFAVKSPFADIKPYLKRSVSMQLVQRLSQNARLQEQSKLSDAQLAVKINRDITTNINQRNRYVAAIKELEKSIRNEIKEKKLDHIQNHLDPITDQIKIFDEKITELQKQLSLSSSIESNTRNLPLSTSVVPKGFTNIVIDSSMESLEQQTSYTVSNSTYKQGSQYLFNNISSTSSSSAFSSELFKKCKIHIGMNIAKIGIEREWFNPGVFALTKDMLKLGSAMISPKSDSYDGITEERLKDMRNCIFPCYPVAMVIARDITITFEFTGKEKKDIMDEYRAIEKQASSGRGFLIFQNTSENSFSQQTNTSTWIHENTVTVRIDSTQLIGYFLEATRADQSEPFESMSEETRNAQQVSSISEFVEAYKAILKEKAKYLENVERPYESEPTPTEDVSQTEEITQEDVSTETEENTTESLV</sequence>
<gene>
    <name evidence="2" type="ORF">SAMN05661053_0330</name>
</gene>
<feature type="compositionally biased region" description="Polar residues" evidence="1">
    <location>
        <begin position="750"/>
        <end position="761"/>
    </location>
</feature>
<organism evidence="2 3">
    <name type="scientific">Fibrobacter succinogenes</name>
    <name type="common">Bacteroides succinogenes</name>
    <dbReference type="NCBI Taxonomy" id="833"/>
    <lineage>
        <taxon>Bacteria</taxon>
        <taxon>Pseudomonadati</taxon>
        <taxon>Fibrobacterota</taxon>
        <taxon>Fibrobacteria</taxon>
        <taxon>Fibrobacterales</taxon>
        <taxon>Fibrobacteraceae</taxon>
        <taxon>Fibrobacter</taxon>
    </lineage>
</organism>
<evidence type="ECO:0000256" key="1">
    <source>
        <dbReference type="SAM" id="MobiDB-lite"/>
    </source>
</evidence>
<proteinExistence type="predicted"/>
<dbReference type="AlphaFoldDB" id="A0A380RUM0"/>
<evidence type="ECO:0000313" key="2">
    <source>
        <dbReference type="EMBL" id="SUQ19104.1"/>
    </source>
</evidence>
<dbReference type="RefSeq" id="WP_109571852.1">
    <property type="nucleotide sequence ID" value="NZ_UHJL01000001.1"/>
</dbReference>
<name>A0A380RUM0_FIBSU</name>
<dbReference type="Proteomes" id="UP000255423">
    <property type="component" value="Unassembled WGS sequence"/>
</dbReference>
<protein>
    <submittedName>
        <fullName evidence="2">Uncharacterized protein</fullName>
    </submittedName>
</protein>
<reference evidence="2 3" key="1">
    <citation type="submission" date="2017-08" db="EMBL/GenBank/DDBJ databases">
        <authorList>
            <person name="de Groot N.N."/>
        </authorList>
    </citation>
    <scope>NUCLEOTIDE SEQUENCE [LARGE SCALE GENOMIC DNA]</scope>
    <source>
        <strain evidence="2 3">HM2</strain>
    </source>
</reference>
<accession>A0A380RUM0</accession>
<feature type="region of interest" description="Disordered" evidence="1">
    <location>
        <begin position="742"/>
        <end position="780"/>
    </location>
</feature>
<dbReference type="EMBL" id="UHJL01000001">
    <property type="protein sequence ID" value="SUQ19104.1"/>
    <property type="molecule type" value="Genomic_DNA"/>
</dbReference>
<evidence type="ECO:0000313" key="3">
    <source>
        <dbReference type="Proteomes" id="UP000255423"/>
    </source>
</evidence>
<feature type="compositionally biased region" description="Acidic residues" evidence="1">
    <location>
        <begin position="762"/>
        <end position="780"/>
    </location>
</feature>